<organism evidence="4 5">
    <name type="scientific">Streptomyces albireticuli</name>
    <dbReference type="NCBI Taxonomy" id="1940"/>
    <lineage>
        <taxon>Bacteria</taxon>
        <taxon>Bacillati</taxon>
        <taxon>Actinomycetota</taxon>
        <taxon>Actinomycetes</taxon>
        <taxon>Kitasatosporales</taxon>
        <taxon>Streptomycetaceae</taxon>
        <taxon>Streptomyces</taxon>
    </lineage>
</organism>
<protein>
    <recommendedName>
        <fullName evidence="3">UspA domain-containing protein</fullName>
    </recommendedName>
</protein>
<dbReference type="CDD" id="cd00293">
    <property type="entry name" value="USP-like"/>
    <property type="match status" value="1"/>
</dbReference>
<feature type="compositionally biased region" description="Basic and acidic residues" evidence="2">
    <location>
        <begin position="17"/>
        <end position="33"/>
    </location>
</feature>
<comment type="similarity">
    <text evidence="1">Belongs to the universal stress protein A family.</text>
</comment>
<dbReference type="Proteomes" id="UP000218944">
    <property type="component" value="Unassembled WGS sequence"/>
</dbReference>
<gene>
    <name evidence="4" type="ORF">CK936_17605</name>
</gene>
<dbReference type="InterPro" id="IPR006015">
    <property type="entry name" value="Universal_stress_UspA"/>
</dbReference>
<reference evidence="4 5" key="1">
    <citation type="submission" date="2017-08" db="EMBL/GenBank/DDBJ databases">
        <title>Genome sequence of Streptomyces albireticuli NRRL B-1670.</title>
        <authorList>
            <person name="Graham D.E."/>
            <person name="Mahan K.M."/>
            <person name="Klingeman D.M."/>
            <person name="Hettich R.L."/>
            <person name="Parry R.J."/>
            <person name="Spain J.C."/>
        </authorList>
    </citation>
    <scope>NUCLEOTIDE SEQUENCE [LARGE SCALE GENOMIC DNA]</scope>
    <source>
        <strain evidence="4 5">NRRL B-1670</strain>
    </source>
</reference>
<comment type="caution">
    <text evidence="4">The sequence shown here is derived from an EMBL/GenBank/DDBJ whole genome shotgun (WGS) entry which is preliminary data.</text>
</comment>
<evidence type="ECO:0000313" key="5">
    <source>
        <dbReference type="Proteomes" id="UP000218944"/>
    </source>
</evidence>
<keyword evidence="5" id="KW-1185">Reference proteome</keyword>
<dbReference type="Pfam" id="PF00582">
    <property type="entry name" value="Usp"/>
    <property type="match status" value="1"/>
</dbReference>
<feature type="compositionally biased region" description="Basic residues" evidence="2">
    <location>
        <begin position="7"/>
        <end position="16"/>
    </location>
</feature>
<dbReference type="AlphaFoldDB" id="A0A2A2D7Z5"/>
<dbReference type="Gene3D" id="3.40.50.620">
    <property type="entry name" value="HUPs"/>
    <property type="match status" value="1"/>
</dbReference>
<feature type="domain" description="UspA" evidence="3">
    <location>
        <begin position="64"/>
        <end position="203"/>
    </location>
</feature>
<dbReference type="SUPFAM" id="SSF52402">
    <property type="entry name" value="Adenine nucleotide alpha hydrolases-like"/>
    <property type="match status" value="1"/>
</dbReference>
<evidence type="ECO:0000313" key="4">
    <source>
        <dbReference type="EMBL" id="PAU47635.1"/>
    </source>
</evidence>
<accession>A0A2A2D7Z5</accession>
<dbReference type="EMBL" id="NSJV01000348">
    <property type="protein sequence ID" value="PAU47635.1"/>
    <property type="molecule type" value="Genomic_DNA"/>
</dbReference>
<dbReference type="PRINTS" id="PR01438">
    <property type="entry name" value="UNVRSLSTRESS"/>
</dbReference>
<dbReference type="InterPro" id="IPR006016">
    <property type="entry name" value="UspA"/>
</dbReference>
<name>A0A2A2D7Z5_9ACTN</name>
<evidence type="ECO:0000256" key="1">
    <source>
        <dbReference type="ARBA" id="ARBA00008791"/>
    </source>
</evidence>
<dbReference type="InterPro" id="IPR014729">
    <property type="entry name" value="Rossmann-like_a/b/a_fold"/>
</dbReference>
<evidence type="ECO:0000259" key="3">
    <source>
        <dbReference type="Pfam" id="PF00582"/>
    </source>
</evidence>
<sequence>MNVQTRSRGKPGHANRPHRDGRGREPREERGEAGEVAGAAARMTDRQLPGARGGRRAVSHASGRVIVGVSGSLGSLAALRRAVEEARRDGRTLVAVIAWAPPEGETLYRRAPCPPLAKAWAGKAADRLDTAFHEALGGVPEDVDVEFEVVRAAPGFALCDIADRAGDLLVVGAGGQGLAGRLRWGPVRRYVLAKARCPVLAVPAPAVSWRTARAALRRVDPMDFTPRRADPHGTTA</sequence>
<evidence type="ECO:0000256" key="2">
    <source>
        <dbReference type="SAM" id="MobiDB-lite"/>
    </source>
</evidence>
<feature type="region of interest" description="Disordered" evidence="2">
    <location>
        <begin position="1"/>
        <end position="56"/>
    </location>
</feature>
<proteinExistence type="inferred from homology"/>